<dbReference type="GO" id="GO:0003824">
    <property type="term" value="F:catalytic activity"/>
    <property type="evidence" value="ECO:0007669"/>
    <property type="project" value="InterPro"/>
</dbReference>
<reference evidence="6" key="1">
    <citation type="journal article" date="2015" name="Nature">
        <title>Complex archaea that bridge the gap between prokaryotes and eukaryotes.</title>
        <authorList>
            <person name="Spang A."/>
            <person name="Saw J.H."/>
            <person name="Jorgensen S.L."/>
            <person name="Zaremba-Niedzwiedzka K."/>
            <person name="Martijn J."/>
            <person name="Lind A.E."/>
            <person name="van Eijk R."/>
            <person name="Schleper C."/>
            <person name="Guy L."/>
            <person name="Ettema T.J."/>
        </authorList>
    </citation>
    <scope>NUCLEOTIDE SEQUENCE</scope>
</reference>
<keyword evidence="4" id="KW-0411">Iron-sulfur</keyword>
<dbReference type="GO" id="GO:0046872">
    <property type="term" value="F:metal ion binding"/>
    <property type="evidence" value="ECO:0007669"/>
    <property type="project" value="UniProtKB-KW"/>
</dbReference>
<dbReference type="InterPro" id="IPR007197">
    <property type="entry name" value="rSAM"/>
</dbReference>
<dbReference type="CDD" id="cd21109">
    <property type="entry name" value="SPASM"/>
    <property type="match status" value="1"/>
</dbReference>
<keyword evidence="3" id="KW-0408">Iron</keyword>
<feature type="domain" description="Radical SAM core" evidence="5">
    <location>
        <begin position="42"/>
        <end position="262"/>
    </location>
</feature>
<dbReference type="PANTHER" id="PTHR11228">
    <property type="entry name" value="RADICAL SAM DOMAIN PROTEIN"/>
    <property type="match status" value="1"/>
</dbReference>
<name>A0A0F9MR43_9ZZZZ</name>
<organism evidence="6">
    <name type="scientific">marine sediment metagenome</name>
    <dbReference type="NCBI Taxonomy" id="412755"/>
    <lineage>
        <taxon>unclassified sequences</taxon>
        <taxon>metagenomes</taxon>
        <taxon>ecological metagenomes</taxon>
    </lineage>
</organism>
<keyword evidence="1" id="KW-0949">S-adenosyl-L-methionine</keyword>
<dbReference type="InterPro" id="IPR013785">
    <property type="entry name" value="Aldolase_TIM"/>
</dbReference>
<dbReference type="Gene3D" id="3.20.20.70">
    <property type="entry name" value="Aldolase class I"/>
    <property type="match status" value="1"/>
</dbReference>
<dbReference type="SFLD" id="SFLDS00029">
    <property type="entry name" value="Radical_SAM"/>
    <property type="match status" value="1"/>
</dbReference>
<evidence type="ECO:0000313" key="6">
    <source>
        <dbReference type="EMBL" id="KKN01867.1"/>
    </source>
</evidence>
<protein>
    <recommendedName>
        <fullName evidence="5">Radical SAM core domain-containing protein</fullName>
    </recommendedName>
</protein>
<dbReference type="CDD" id="cd01335">
    <property type="entry name" value="Radical_SAM"/>
    <property type="match status" value="1"/>
</dbReference>
<comment type="caution">
    <text evidence="6">The sequence shown here is derived from an EMBL/GenBank/DDBJ whole genome shotgun (WGS) entry which is preliminary data.</text>
</comment>
<accession>A0A0F9MR43</accession>
<dbReference type="SFLD" id="SFLDG01067">
    <property type="entry name" value="SPASM/twitch_domain_containing"/>
    <property type="match status" value="1"/>
</dbReference>
<gene>
    <name evidence="6" type="ORF">LCGC14_1123390</name>
</gene>
<dbReference type="GO" id="GO:0051536">
    <property type="term" value="F:iron-sulfur cluster binding"/>
    <property type="evidence" value="ECO:0007669"/>
    <property type="project" value="UniProtKB-KW"/>
</dbReference>
<dbReference type="EMBL" id="LAZR01005213">
    <property type="protein sequence ID" value="KKN01867.1"/>
    <property type="molecule type" value="Genomic_DNA"/>
</dbReference>
<dbReference type="InterPro" id="IPR050377">
    <property type="entry name" value="Radical_SAM_PqqE_MftC-like"/>
</dbReference>
<evidence type="ECO:0000256" key="2">
    <source>
        <dbReference type="ARBA" id="ARBA00022723"/>
    </source>
</evidence>
<proteinExistence type="predicted"/>
<dbReference type="AlphaFoldDB" id="A0A0F9MR43"/>
<evidence type="ECO:0000256" key="4">
    <source>
        <dbReference type="ARBA" id="ARBA00023014"/>
    </source>
</evidence>
<evidence type="ECO:0000256" key="3">
    <source>
        <dbReference type="ARBA" id="ARBA00023004"/>
    </source>
</evidence>
<dbReference type="Pfam" id="PF04055">
    <property type="entry name" value="Radical_SAM"/>
    <property type="match status" value="1"/>
</dbReference>
<sequence length="315" mass="37298">MIDRIIKNFSPFWKNQAMKFRDLILSKFYRYLVNNKLLFILMYKGLLIDLELTNSCNASCIMCPRHVIKSEGFLKEEIFKKIIRKVKKDKIKELYFCGLGEPLLHPKIADFIGYCIKNKINTSLNTNGYLFNPEMQDKLIKKGLKKVIFSIPSINKEIFERIHKGLSYDIVMNHLKEAIKRKEIDVSLNIVISQLNRNNIKELIEFCNDYHLNYTWFRINNRGIQDFNYDLILKKKYRSKDFTLKFGEICSISSLITFIGYNGGVYLCSNDVKRKNKLCNYTDYPINKIIYLKKMYFERQAKLCNSCTVSTYMQN</sequence>
<dbReference type="PROSITE" id="PS51918">
    <property type="entry name" value="RADICAL_SAM"/>
    <property type="match status" value="1"/>
</dbReference>
<keyword evidence="2" id="KW-0479">Metal-binding</keyword>
<dbReference type="InterPro" id="IPR058240">
    <property type="entry name" value="rSAM_sf"/>
</dbReference>
<dbReference type="SUPFAM" id="SSF102114">
    <property type="entry name" value="Radical SAM enzymes"/>
    <property type="match status" value="1"/>
</dbReference>
<evidence type="ECO:0000256" key="1">
    <source>
        <dbReference type="ARBA" id="ARBA00022691"/>
    </source>
</evidence>
<evidence type="ECO:0000259" key="5">
    <source>
        <dbReference type="PROSITE" id="PS51918"/>
    </source>
</evidence>
<dbReference type="PANTHER" id="PTHR11228:SF34">
    <property type="entry name" value="TUNGSTEN-CONTAINING ALDEHYDE FERREDOXIN OXIDOREDUCTASE COFACTOR MODIFYING PROTEIN"/>
    <property type="match status" value="1"/>
</dbReference>